<feature type="transmembrane region" description="Helical" evidence="8">
    <location>
        <begin position="476"/>
        <end position="499"/>
    </location>
</feature>
<dbReference type="SUPFAM" id="SSF82866">
    <property type="entry name" value="Multidrug efflux transporter AcrB transmembrane domain"/>
    <property type="match status" value="1"/>
</dbReference>
<dbReference type="Gene3D" id="3.30.70.1430">
    <property type="entry name" value="Multidrug efflux transporter AcrB pore domain"/>
    <property type="match status" value="2"/>
</dbReference>
<dbReference type="SUPFAM" id="SSF82714">
    <property type="entry name" value="Multidrug efflux transporter AcrB TolC docking domain, DN and DC subdomains"/>
    <property type="match status" value="2"/>
</dbReference>
<feature type="non-terminal residue" evidence="9">
    <location>
        <position position="960"/>
    </location>
</feature>
<feature type="transmembrane region" description="Helical" evidence="8">
    <location>
        <begin position="12"/>
        <end position="31"/>
    </location>
</feature>
<evidence type="ECO:0000256" key="6">
    <source>
        <dbReference type="ARBA" id="ARBA00023136"/>
    </source>
</evidence>
<feature type="transmembrane region" description="Helical" evidence="8">
    <location>
        <begin position="390"/>
        <end position="411"/>
    </location>
</feature>
<keyword evidence="5 8" id="KW-1133">Transmembrane helix</keyword>
<evidence type="ECO:0000256" key="8">
    <source>
        <dbReference type="SAM" id="Phobius"/>
    </source>
</evidence>
<reference evidence="9 10" key="1">
    <citation type="journal article" date="2018" name="ISME J.">
        <title>A methanotrophic archaeon couples anaerobic oxidation of methane to Fe(III) reduction.</title>
        <authorList>
            <person name="Cai C."/>
            <person name="Leu A.O."/>
            <person name="Xie G.J."/>
            <person name="Guo J."/>
            <person name="Feng Y."/>
            <person name="Zhao J.X."/>
            <person name="Tyson G.W."/>
            <person name="Yuan Z."/>
            <person name="Hu S."/>
        </authorList>
    </citation>
    <scope>NUCLEOTIDE SEQUENCE [LARGE SCALE GENOMIC DNA]</scope>
    <source>
        <strain evidence="9">FeB_12</strain>
    </source>
</reference>
<feature type="transmembrane region" description="Helical" evidence="8">
    <location>
        <begin position="80"/>
        <end position="97"/>
    </location>
</feature>
<keyword evidence="2" id="KW-0813">Transport</keyword>
<dbReference type="Pfam" id="PF00873">
    <property type="entry name" value="ACR_tran"/>
    <property type="match status" value="2"/>
</dbReference>
<evidence type="ECO:0000256" key="7">
    <source>
        <dbReference type="SAM" id="MobiDB-lite"/>
    </source>
</evidence>
<dbReference type="PANTHER" id="PTHR32063">
    <property type="match status" value="1"/>
</dbReference>
<feature type="transmembrane region" description="Helical" evidence="8">
    <location>
        <begin position="520"/>
        <end position="546"/>
    </location>
</feature>
<proteinExistence type="predicted"/>
<dbReference type="Gene3D" id="1.20.1640.10">
    <property type="entry name" value="Multidrug efflux transporter AcrB transmembrane domain"/>
    <property type="match status" value="2"/>
</dbReference>
<dbReference type="Proteomes" id="UP000250918">
    <property type="component" value="Unassembled WGS sequence"/>
</dbReference>
<feature type="compositionally biased region" description="Low complexity" evidence="7">
    <location>
        <begin position="861"/>
        <end position="889"/>
    </location>
</feature>
<sequence>MIHAIIDYCARNKAIVIVAFVLAGIGAWYSISTIPLDAIPDLSDTQVILFTEWMGRSPDIIEDQITYPIVTALLSAPRVAAVRGYSMFGMSFVYVIFEDGTDLYWARSRIVEYMKQFEGKLPSGVTPQIGPDATSVGWVFQYALVDSTGQHDLSELRTYQDFNLRYALSAVPGVAEVASIGGYQKQYQVEIDPDKLRAYNLSVADVIRAIRQSNNDVGGRVLEMSGREYYVRGEGYVTNLDALRKITLGTTATGTPILLGTVAKIGFGPEIRRGVGEFDGIGETVGGIVIMRHGENALAVIDRVKQKLAEIKPSLPAGVQIRTIYDRSHLIDRAIHTLKHSLIEEMIVVAAVIILFLLHFGSSLVPIISLPIAVALSFIPMHLLGINSNIMSLGGIAIAIGAMVDASIVLVENAHKRMEKAPANIPRKEVIIAAAKEVGPSIFFAQLIITVGFLPIFALTGQGGRLFTPLAFTKTFAMFFAAIVAVTLAPALMTIFLRGKVRPESKHPMSRFLIKLYKPFVYVALRNPRTTVLIGLMAIVATLPMIPKIGSEFMPPLNEGDILYMPTTFPNISIEQAKQYMQFQDRVIKSFPEVISVYGKAGRAETATDPAPLSMLETMVQLKPPNEWRKVPEHRWYSSWAPEFLRKILRPIWPEQRTITWKELVDEFDKAMQMPGWTNAWTMPIKTRIDMLSTGIRTPIGVKIYGNDLNEIEQIGMELEKSLSKIPSTRSVYSDRNTGGYFIDIIPDRDAIARYGLTMQDVQDVIETAIGGMPVATTIEGRDRFTINVRLARDYRQNIERLKQIPVPLPVRSGRNSASGMAPMGMAPTSVDPPMLAGGDPVVDAQAYARTMTLSQMNNMGSSSTSSFPTGTAGSMNSGSTMNSNTSAMPGGSTEGYRFTIPQGRPSVPLGQIAEIKVTTGPPMIKDEDGMLVGYVYVDMDQAKRDIGSYVQEAKKVVAS</sequence>
<dbReference type="Gene3D" id="3.30.70.1320">
    <property type="entry name" value="Multidrug efflux transporter AcrB pore domain like"/>
    <property type="match status" value="1"/>
</dbReference>
<feature type="transmembrane region" description="Helical" evidence="8">
    <location>
        <begin position="347"/>
        <end position="378"/>
    </location>
</feature>
<dbReference type="Gene3D" id="3.30.2090.10">
    <property type="entry name" value="Multidrug efflux transporter AcrB TolC docking domain, DN and DC subdomains"/>
    <property type="match status" value="2"/>
</dbReference>
<protein>
    <submittedName>
        <fullName evidence="9">CusA/CzcA family heavy metal efflux RND transporter</fullName>
    </submittedName>
</protein>
<dbReference type="GO" id="GO:0008324">
    <property type="term" value="F:monoatomic cation transmembrane transporter activity"/>
    <property type="evidence" value="ECO:0007669"/>
    <property type="project" value="InterPro"/>
</dbReference>
<dbReference type="SUPFAM" id="SSF82693">
    <property type="entry name" value="Multidrug efflux transporter AcrB pore domain, PN1, PN2, PC1 and PC2 subdomains"/>
    <property type="match status" value="2"/>
</dbReference>
<accession>A0A855WZE0</accession>
<dbReference type="GO" id="GO:0042910">
    <property type="term" value="F:xenobiotic transmembrane transporter activity"/>
    <property type="evidence" value="ECO:0007669"/>
    <property type="project" value="TreeGrafter"/>
</dbReference>
<dbReference type="Gene3D" id="3.30.70.1440">
    <property type="entry name" value="Multidrug efflux transporter AcrB pore domain"/>
    <property type="match status" value="1"/>
</dbReference>
<organism evidence="9 10">
    <name type="scientific">candidate division GN15 bacterium</name>
    <dbReference type="NCBI Taxonomy" id="2072418"/>
    <lineage>
        <taxon>Bacteria</taxon>
        <taxon>candidate division GN15</taxon>
    </lineage>
</organism>
<dbReference type="PANTHER" id="PTHR32063:SF19">
    <property type="entry name" value="CATION EFFLUX SYSTEM PROTEIN CUSA"/>
    <property type="match status" value="1"/>
</dbReference>
<name>A0A855WZE0_9BACT</name>
<dbReference type="InterPro" id="IPR004763">
    <property type="entry name" value="CusA-like"/>
</dbReference>
<evidence type="ECO:0000256" key="3">
    <source>
        <dbReference type="ARBA" id="ARBA00022475"/>
    </source>
</evidence>
<comment type="caution">
    <text evidence="9">The sequence shown here is derived from an EMBL/GenBank/DDBJ whole genome shotgun (WGS) entry which is preliminary data.</text>
</comment>
<dbReference type="PRINTS" id="PR00702">
    <property type="entry name" value="ACRIFLAVINRP"/>
</dbReference>
<feature type="transmembrane region" description="Helical" evidence="8">
    <location>
        <begin position="442"/>
        <end position="464"/>
    </location>
</feature>
<dbReference type="EMBL" id="PQAP01000122">
    <property type="protein sequence ID" value="PWB71167.1"/>
    <property type="molecule type" value="Genomic_DNA"/>
</dbReference>
<evidence type="ECO:0000313" key="10">
    <source>
        <dbReference type="Proteomes" id="UP000250918"/>
    </source>
</evidence>
<comment type="subcellular location">
    <subcellularLocation>
        <location evidence="1">Cell membrane</location>
        <topology evidence="1">Multi-pass membrane protein</topology>
    </subcellularLocation>
</comment>
<keyword evidence="4 8" id="KW-0812">Transmembrane</keyword>
<keyword evidence="6 8" id="KW-0472">Membrane</keyword>
<evidence type="ECO:0000256" key="4">
    <source>
        <dbReference type="ARBA" id="ARBA00022692"/>
    </source>
</evidence>
<evidence type="ECO:0000256" key="1">
    <source>
        <dbReference type="ARBA" id="ARBA00004651"/>
    </source>
</evidence>
<dbReference type="GO" id="GO:0005886">
    <property type="term" value="C:plasma membrane"/>
    <property type="evidence" value="ECO:0007669"/>
    <property type="project" value="UniProtKB-SubCell"/>
</dbReference>
<feature type="region of interest" description="Disordered" evidence="7">
    <location>
        <begin position="858"/>
        <end position="891"/>
    </location>
</feature>
<gene>
    <name evidence="9" type="ORF">C3F09_08150</name>
</gene>
<keyword evidence="3" id="KW-1003">Cell membrane</keyword>
<dbReference type="InterPro" id="IPR027463">
    <property type="entry name" value="AcrB_DN_DC_subdom"/>
</dbReference>
<evidence type="ECO:0000313" key="9">
    <source>
        <dbReference type="EMBL" id="PWB71167.1"/>
    </source>
</evidence>
<dbReference type="InterPro" id="IPR001036">
    <property type="entry name" value="Acrflvin-R"/>
</dbReference>
<dbReference type="AlphaFoldDB" id="A0A855WZE0"/>
<evidence type="ECO:0000256" key="5">
    <source>
        <dbReference type="ARBA" id="ARBA00022989"/>
    </source>
</evidence>
<evidence type="ECO:0000256" key="2">
    <source>
        <dbReference type="ARBA" id="ARBA00022448"/>
    </source>
</evidence>
<dbReference type="NCBIfam" id="TIGR00914">
    <property type="entry name" value="2A0601"/>
    <property type="match status" value="1"/>
</dbReference>